<protein>
    <submittedName>
        <fullName evidence="1">Uncharacterized protein</fullName>
    </submittedName>
</protein>
<name>A0A0N7HIF3_9RHOB</name>
<sequence>MKTSYPNIFGDGGKIVYVREVAVSELPDDVREHVDGLEHLFSVHDADGQRLALVANKPLAFALAREHDYAPVSVH</sequence>
<keyword evidence="2" id="KW-1185">Reference proteome</keyword>
<dbReference type="Pfam" id="PF06620">
    <property type="entry name" value="DUF1150"/>
    <property type="match status" value="1"/>
</dbReference>
<dbReference type="AlphaFoldDB" id="A0A0N7HIF3"/>
<dbReference type="Proteomes" id="UP000064920">
    <property type="component" value="Chromosome"/>
</dbReference>
<proteinExistence type="predicted"/>
<reference evidence="1 2" key="1">
    <citation type="submission" date="2015-05" db="EMBL/GenBank/DDBJ databases">
        <authorList>
            <person name="Wang D.B."/>
            <person name="Wang M."/>
        </authorList>
    </citation>
    <scope>NUCLEOTIDE SEQUENCE [LARGE SCALE GENOMIC DNA]</scope>
    <source>
        <strain evidence="1 2">IMCC 12053</strain>
    </source>
</reference>
<accession>A0A0N7HIF3</accession>
<evidence type="ECO:0000313" key="1">
    <source>
        <dbReference type="EMBL" id="ALI55061.1"/>
    </source>
</evidence>
<dbReference type="EMBL" id="CP012023">
    <property type="protein sequence ID" value="ALI55061.1"/>
    <property type="molecule type" value="Genomic_DNA"/>
</dbReference>
<dbReference type="PATRIC" id="fig|1397108.4.peg.1142"/>
<evidence type="ECO:0000313" key="2">
    <source>
        <dbReference type="Proteomes" id="UP000064920"/>
    </source>
</evidence>
<gene>
    <name evidence="1" type="ORF">IMCC12053_1113</name>
</gene>
<dbReference type="InterPro" id="IPR009531">
    <property type="entry name" value="DUF1150"/>
</dbReference>
<dbReference type="OrthoDB" id="7205167at2"/>
<dbReference type="STRING" id="1397108.IMCC12053_1113"/>
<dbReference type="KEGG" id="cmar:IMCC12053_1113"/>
<organism evidence="1 2">
    <name type="scientific">Celeribacter marinus</name>
    <dbReference type="NCBI Taxonomy" id="1397108"/>
    <lineage>
        <taxon>Bacteria</taxon>
        <taxon>Pseudomonadati</taxon>
        <taxon>Pseudomonadota</taxon>
        <taxon>Alphaproteobacteria</taxon>
        <taxon>Rhodobacterales</taxon>
        <taxon>Roseobacteraceae</taxon>
        <taxon>Celeribacter</taxon>
    </lineage>
</organism>
<dbReference type="RefSeq" id="WP_062216440.1">
    <property type="nucleotide sequence ID" value="NZ_CP012023.1"/>
</dbReference>